<organism evidence="1 2">
    <name type="scientific">Asterophora parasitica</name>
    <dbReference type="NCBI Taxonomy" id="117018"/>
    <lineage>
        <taxon>Eukaryota</taxon>
        <taxon>Fungi</taxon>
        <taxon>Dikarya</taxon>
        <taxon>Basidiomycota</taxon>
        <taxon>Agaricomycotina</taxon>
        <taxon>Agaricomycetes</taxon>
        <taxon>Agaricomycetidae</taxon>
        <taxon>Agaricales</taxon>
        <taxon>Tricholomatineae</taxon>
        <taxon>Lyophyllaceae</taxon>
        <taxon>Asterophora</taxon>
    </lineage>
</organism>
<evidence type="ECO:0000313" key="2">
    <source>
        <dbReference type="Proteomes" id="UP000775547"/>
    </source>
</evidence>
<comment type="caution">
    <text evidence="1">The sequence shown here is derived from an EMBL/GenBank/DDBJ whole genome shotgun (WGS) entry which is preliminary data.</text>
</comment>
<evidence type="ECO:0000313" key="1">
    <source>
        <dbReference type="EMBL" id="KAG5639985.1"/>
    </source>
</evidence>
<name>A0A9P7G347_9AGAR</name>
<dbReference type="Proteomes" id="UP000775547">
    <property type="component" value="Unassembled WGS sequence"/>
</dbReference>
<accession>A0A9P7G347</accession>
<gene>
    <name evidence="1" type="ORF">DXG03_001934</name>
</gene>
<reference evidence="1" key="1">
    <citation type="submission" date="2020-07" db="EMBL/GenBank/DDBJ databases">
        <authorList>
            <person name="Nieuwenhuis M."/>
            <person name="Van De Peppel L.J.J."/>
        </authorList>
    </citation>
    <scope>NUCLEOTIDE SEQUENCE</scope>
    <source>
        <strain evidence="1">AP01</strain>
        <tissue evidence="1">Mycelium</tissue>
    </source>
</reference>
<reference evidence="1" key="2">
    <citation type="submission" date="2021-10" db="EMBL/GenBank/DDBJ databases">
        <title>Phylogenomics reveals ancestral predisposition of the termite-cultivated fungus Termitomyces towards a domesticated lifestyle.</title>
        <authorList>
            <person name="Auxier B."/>
            <person name="Grum-Grzhimaylo A."/>
            <person name="Cardenas M.E."/>
            <person name="Lodge J.D."/>
            <person name="Laessoe T."/>
            <person name="Pedersen O."/>
            <person name="Smith M.E."/>
            <person name="Kuyper T.W."/>
            <person name="Franco-Molano E.A."/>
            <person name="Baroni T.J."/>
            <person name="Aanen D.K."/>
        </authorList>
    </citation>
    <scope>NUCLEOTIDE SEQUENCE</scope>
    <source>
        <strain evidence="1">AP01</strain>
        <tissue evidence="1">Mycelium</tissue>
    </source>
</reference>
<dbReference type="EMBL" id="JABCKV010001493">
    <property type="protein sequence ID" value="KAG5639985.1"/>
    <property type="molecule type" value="Genomic_DNA"/>
</dbReference>
<dbReference type="AlphaFoldDB" id="A0A9P7G347"/>
<protein>
    <submittedName>
        <fullName evidence="1">Uncharacterized protein</fullName>
    </submittedName>
</protein>
<sequence length="70" mass="7796">MDVESIRLDPELAHQRMALLGRELKCTKKIIEELKAGLVSGAAKESVPQDVDDATTRLHLKNEIDALKEN</sequence>
<keyword evidence="2" id="KW-1185">Reference proteome</keyword>
<proteinExistence type="predicted"/>